<dbReference type="OrthoDB" id="2423195at2759"/>
<gene>
    <name evidence="3" type="ORF">BDN70DRAFT_734635</name>
</gene>
<feature type="coiled-coil region" evidence="1">
    <location>
        <begin position="210"/>
        <end position="316"/>
    </location>
</feature>
<reference evidence="3" key="1">
    <citation type="submission" date="2020-11" db="EMBL/GenBank/DDBJ databases">
        <authorList>
            <consortium name="DOE Joint Genome Institute"/>
            <person name="Ahrendt S."/>
            <person name="Riley R."/>
            <person name="Andreopoulos W."/>
            <person name="Labutti K."/>
            <person name="Pangilinan J."/>
            <person name="Ruiz-Duenas F.J."/>
            <person name="Barrasa J.M."/>
            <person name="Sanchez-Garcia M."/>
            <person name="Camarero S."/>
            <person name="Miyauchi S."/>
            <person name="Serrano A."/>
            <person name="Linde D."/>
            <person name="Babiker R."/>
            <person name="Drula E."/>
            <person name="Ayuso-Fernandez I."/>
            <person name="Pacheco R."/>
            <person name="Padilla G."/>
            <person name="Ferreira P."/>
            <person name="Barriuso J."/>
            <person name="Kellner H."/>
            <person name="Castanera R."/>
            <person name="Alfaro M."/>
            <person name="Ramirez L."/>
            <person name="Pisabarro A.G."/>
            <person name="Kuo A."/>
            <person name="Tritt A."/>
            <person name="Lipzen A."/>
            <person name="He G."/>
            <person name="Yan M."/>
            <person name="Ng V."/>
            <person name="Cullen D."/>
            <person name="Martin F."/>
            <person name="Rosso M.-N."/>
            <person name="Henrissat B."/>
            <person name="Hibbett D."/>
            <person name="Martinez A.T."/>
            <person name="Grigoriev I.V."/>
        </authorList>
    </citation>
    <scope>NUCLEOTIDE SEQUENCE</scope>
    <source>
        <strain evidence="3">CIRM-BRFM 674</strain>
    </source>
</reference>
<protein>
    <submittedName>
        <fullName evidence="3">Uncharacterized protein</fullName>
    </submittedName>
</protein>
<sequence length="349" mass="38447">MDAESCISVVRKELSKKNVEVEGIDDSTSVLYNEMKEIIRDMSELNDWGNARDMITLSKDLINLALRQPATSGAQLQILGSEVLDVMNKLLIDRQRRSKIASKPARTSNLPQQTFAPTPPTPPAVSTGTDTQVSKEPDPTPDRPQTPQPRSATPSSSSDSGRGSPRGRRRGRGTGRNLPNVGRLTSSNSGTVSSDPQRDPGVSDAVWQQLNDAKRAAEEAERKTANEIHRLKRAAEERKAKEAQEKKALEDLEKAAAAEKEAQRRAELLRQRELARLKAHAERVAREQAEAALLAKEKAERERRAQEERAQQKLRELGVCPAGFRWQNMGSYYLCGGGSHTVTTASLGL</sequence>
<name>A0A9P6CKQ6_9AGAR</name>
<feature type="compositionally biased region" description="Low complexity" evidence="2">
    <location>
        <begin position="148"/>
        <end position="163"/>
    </location>
</feature>
<feature type="region of interest" description="Disordered" evidence="2">
    <location>
        <begin position="97"/>
        <end position="203"/>
    </location>
</feature>
<dbReference type="AlphaFoldDB" id="A0A9P6CKQ6"/>
<evidence type="ECO:0000313" key="4">
    <source>
        <dbReference type="Proteomes" id="UP000807469"/>
    </source>
</evidence>
<keyword evidence="4" id="KW-1185">Reference proteome</keyword>
<evidence type="ECO:0000256" key="2">
    <source>
        <dbReference type="SAM" id="MobiDB-lite"/>
    </source>
</evidence>
<evidence type="ECO:0000313" key="3">
    <source>
        <dbReference type="EMBL" id="KAF9470256.1"/>
    </source>
</evidence>
<proteinExistence type="predicted"/>
<organism evidence="3 4">
    <name type="scientific">Pholiota conissans</name>
    <dbReference type="NCBI Taxonomy" id="109636"/>
    <lineage>
        <taxon>Eukaryota</taxon>
        <taxon>Fungi</taxon>
        <taxon>Dikarya</taxon>
        <taxon>Basidiomycota</taxon>
        <taxon>Agaricomycotina</taxon>
        <taxon>Agaricomycetes</taxon>
        <taxon>Agaricomycetidae</taxon>
        <taxon>Agaricales</taxon>
        <taxon>Agaricineae</taxon>
        <taxon>Strophariaceae</taxon>
        <taxon>Pholiota</taxon>
    </lineage>
</organism>
<accession>A0A9P6CKQ6</accession>
<feature type="compositionally biased region" description="Polar residues" evidence="2">
    <location>
        <begin position="183"/>
        <end position="195"/>
    </location>
</feature>
<dbReference type="EMBL" id="MU156123">
    <property type="protein sequence ID" value="KAF9470256.1"/>
    <property type="molecule type" value="Genomic_DNA"/>
</dbReference>
<comment type="caution">
    <text evidence="3">The sequence shown here is derived from an EMBL/GenBank/DDBJ whole genome shotgun (WGS) entry which is preliminary data.</text>
</comment>
<keyword evidence="1" id="KW-0175">Coiled coil</keyword>
<dbReference type="Proteomes" id="UP000807469">
    <property type="component" value="Unassembled WGS sequence"/>
</dbReference>
<evidence type="ECO:0000256" key="1">
    <source>
        <dbReference type="SAM" id="Coils"/>
    </source>
</evidence>